<dbReference type="AlphaFoldDB" id="A0A8S3A8G0"/>
<dbReference type="Proteomes" id="UP000681722">
    <property type="component" value="Unassembled WGS sequence"/>
</dbReference>
<accession>A0A8S3A8G0</accession>
<dbReference type="EMBL" id="CAJOBC010164673">
    <property type="protein sequence ID" value="CAF4706142.1"/>
    <property type="molecule type" value="Genomic_DNA"/>
</dbReference>
<gene>
    <name evidence="1" type="ORF">SRO942_LOCUS51496</name>
</gene>
<dbReference type="OrthoDB" id="10013893at2759"/>
<comment type="caution">
    <text evidence="1">The sequence shown here is derived from an EMBL/GenBank/DDBJ whole genome shotgun (WGS) entry which is preliminary data.</text>
</comment>
<name>A0A8S3A8G0_9BILA</name>
<sequence length="53" mass="6340">GNNPSQNLGHKVQIQLKWNEKENEFDGKWYVQTSKYHGEDQYRLKFISQFPLA</sequence>
<feature type="non-terminal residue" evidence="1">
    <location>
        <position position="1"/>
    </location>
</feature>
<proteinExistence type="predicted"/>
<evidence type="ECO:0000313" key="2">
    <source>
        <dbReference type="Proteomes" id="UP000681722"/>
    </source>
</evidence>
<evidence type="ECO:0000313" key="1">
    <source>
        <dbReference type="EMBL" id="CAF4706142.1"/>
    </source>
</evidence>
<organism evidence="1 2">
    <name type="scientific">Didymodactylos carnosus</name>
    <dbReference type="NCBI Taxonomy" id="1234261"/>
    <lineage>
        <taxon>Eukaryota</taxon>
        <taxon>Metazoa</taxon>
        <taxon>Spiralia</taxon>
        <taxon>Gnathifera</taxon>
        <taxon>Rotifera</taxon>
        <taxon>Eurotatoria</taxon>
        <taxon>Bdelloidea</taxon>
        <taxon>Philodinida</taxon>
        <taxon>Philodinidae</taxon>
        <taxon>Didymodactylos</taxon>
    </lineage>
</organism>
<protein>
    <submittedName>
        <fullName evidence="1">Uncharacterized protein</fullName>
    </submittedName>
</protein>
<reference evidence="1" key="1">
    <citation type="submission" date="2021-02" db="EMBL/GenBank/DDBJ databases">
        <authorList>
            <person name="Nowell W R."/>
        </authorList>
    </citation>
    <scope>NUCLEOTIDE SEQUENCE</scope>
</reference>